<gene>
    <name evidence="1" type="ORF">DY000_02015636</name>
</gene>
<evidence type="ECO:0000313" key="2">
    <source>
        <dbReference type="Proteomes" id="UP000266723"/>
    </source>
</evidence>
<proteinExistence type="predicted"/>
<dbReference type="Proteomes" id="UP000266723">
    <property type="component" value="Unassembled WGS sequence"/>
</dbReference>
<reference evidence="1 2" key="1">
    <citation type="journal article" date="2020" name="BMC Genomics">
        <title>Intraspecific diversification of the crop wild relative Brassica cretica Lam. using demographic model selection.</title>
        <authorList>
            <person name="Kioukis A."/>
            <person name="Michalopoulou V.A."/>
            <person name="Briers L."/>
            <person name="Pirintsos S."/>
            <person name="Studholme D.J."/>
            <person name="Pavlidis P."/>
            <person name="Sarris P.F."/>
        </authorList>
    </citation>
    <scope>NUCLEOTIDE SEQUENCE [LARGE SCALE GENOMIC DNA]</scope>
    <source>
        <strain evidence="2">cv. PFS-1207/04</strain>
    </source>
</reference>
<name>A0ABQ7CR84_BRACR</name>
<evidence type="ECO:0000313" key="1">
    <source>
        <dbReference type="EMBL" id="KAF3562571.1"/>
    </source>
</evidence>
<accession>A0ABQ7CR84</accession>
<organism evidence="1 2">
    <name type="scientific">Brassica cretica</name>
    <name type="common">Mustard</name>
    <dbReference type="NCBI Taxonomy" id="69181"/>
    <lineage>
        <taxon>Eukaryota</taxon>
        <taxon>Viridiplantae</taxon>
        <taxon>Streptophyta</taxon>
        <taxon>Embryophyta</taxon>
        <taxon>Tracheophyta</taxon>
        <taxon>Spermatophyta</taxon>
        <taxon>Magnoliopsida</taxon>
        <taxon>eudicotyledons</taxon>
        <taxon>Gunneridae</taxon>
        <taxon>Pentapetalae</taxon>
        <taxon>rosids</taxon>
        <taxon>malvids</taxon>
        <taxon>Brassicales</taxon>
        <taxon>Brassicaceae</taxon>
        <taxon>Brassiceae</taxon>
        <taxon>Brassica</taxon>
    </lineage>
</organism>
<keyword evidence="2" id="KW-1185">Reference proteome</keyword>
<comment type="caution">
    <text evidence="1">The sequence shown here is derived from an EMBL/GenBank/DDBJ whole genome shotgun (WGS) entry which is preliminary data.</text>
</comment>
<dbReference type="EMBL" id="QGKV02000759">
    <property type="protein sequence ID" value="KAF3562571.1"/>
    <property type="molecule type" value="Genomic_DNA"/>
</dbReference>
<sequence length="89" mass="10266">MSRCMTSRHTRRNAQGELVTLSNQELVRLERTNRQQQRPTNTTMGDYGNQDDLAATMQQMKQQMFQMQQTIQAQQEAAQQAAVLATQHQ</sequence>
<protein>
    <submittedName>
        <fullName evidence="1">Uncharacterized protein</fullName>
    </submittedName>
</protein>